<dbReference type="GO" id="GO:0008270">
    <property type="term" value="F:zinc ion binding"/>
    <property type="evidence" value="ECO:0007669"/>
    <property type="project" value="UniProtKB-KW"/>
</dbReference>
<evidence type="ECO:0000256" key="11">
    <source>
        <dbReference type="ARBA" id="ARBA00022881"/>
    </source>
</evidence>
<keyword evidence="2" id="KW-0963">Cytoplasm</keyword>
<evidence type="ECO:0000256" key="7">
    <source>
        <dbReference type="ARBA" id="ARBA00022769"/>
    </source>
</evidence>
<evidence type="ECO:0000256" key="10">
    <source>
        <dbReference type="ARBA" id="ARBA00022840"/>
    </source>
</evidence>
<evidence type="ECO:0000256" key="13">
    <source>
        <dbReference type="ARBA" id="ARBA00023204"/>
    </source>
</evidence>
<dbReference type="GO" id="GO:0005524">
    <property type="term" value="F:ATP binding"/>
    <property type="evidence" value="ECO:0007669"/>
    <property type="project" value="UniProtKB-KW"/>
</dbReference>
<dbReference type="GO" id="GO:0003677">
    <property type="term" value="F:DNA binding"/>
    <property type="evidence" value="ECO:0007669"/>
    <property type="project" value="UniProtKB-KW"/>
</dbReference>
<dbReference type="SUPFAM" id="SSF52540">
    <property type="entry name" value="P-loop containing nucleoside triphosphate hydrolases"/>
    <property type="match status" value="1"/>
</dbReference>
<keyword evidence="6" id="KW-0227">DNA damage</keyword>
<evidence type="ECO:0000256" key="2">
    <source>
        <dbReference type="ARBA" id="ARBA00022490"/>
    </source>
</evidence>
<evidence type="ECO:0000256" key="14">
    <source>
        <dbReference type="ARBA" id="ARBA00038000"/>
    </source>
</evidence>
<dbReference type="AlphaFoldDB" id="A0A2X1HHB1"/>
<keyword evidence="12" id="KW-0238">DNA-binding</keyword>
<dbReference type="PANTHER" id="PTHR43152:SF3">
    <property type="entry name" value="UVRABC SYSTEM PROTEIN A"/>
    <property type="match status" value="1"/>
</dbReference>
<comment type="subcellular location">
    <subcellularLocation>
        <location evidence="1">Cytoplasm</location>
    </subcellularLocation>
</comment>
<accession>A0A2X1HHB1</accession>
<evidence type="ECO:0000256" key="9">
    <source>
        <dbReference type="ARBA" id="ARBA00022833"/>
    </source>
</evidence>
<reference evidence="17 18" key="1">
    <citation type="submission" date="2018-06" db="EMBL/GenBank/DDBJ databases">
        <authorList>
            <consortium name="Pathogen Informatics"/>
            <person name="Doyle S."/>
        </authorList>
    </citation>
    <scope>NUCLEOTIDE SEQUENCE [LARGE SCALE GENOMIC DNA]</scope>
    <source>
        <strain evidence="17 18">NCTC11546</strain>
    </source>
</reference>
<evidence type="ECO:0000313" key="18">
    <source>
        <dbReference type="Proteomes" id="UP000249891"/>
    </source>
</evidence>
<dbReference type="GO" id="GO:0004518">
    <property type="term" value="F:nuclease activity"/>
    <property type="evidence" value="ECO:0007669"/>
    <property type="project" value="UniProtKB-KW"/>
</dbReference>
<dbReference type="FunFam" id="1.20.1580.10:FF:000002">
    <property type="entry name" value="UvrABC system protein A"/>
    <property type="match status" value="1"/>
</dbReference>
<keyword evidence="9" id="KW-0862">Zinc</keyword>
<evidence type="ECO:0000256" key="16">
    <source>
        <dbReference type="ARBA" id="ARBA00042156"/>
    </source>
</evidence>
<evidence type="ECO:0000256" key="6">
    <source>
        <dbReference type="ARBA" id="ARBA00022763"/>
    </source>
</evidence>
<gene>
    <name evidence="17" type="primary">uvrA_3</name>
    <name evidence="17" type="ORF">NCTC11546_00022</name>
</gene>
<proteinExistence type="inferred from homology"/>
<dbReference type="Proteomes" id="UP000249891">
    <property type="component" value="Unassembled WGS sequence"/>
</dbReference>
<dbReference type="GO" id="GO:0006281">
    <property type="term" value="P:DNA repair"/>
    <property type="evidence" value="ECO:0007669"/>
    <property type="project" value="UniProtKB-KW"/>
</dbReference>
<dbReference type="InterPro" id="IPR027417">
    <property type="entry name" value="P-loop_NTPase"/>
</dbReference>
<comment type="similarity">
    <text evidence="14">Belongs to the ABC transporter superfamily. UvrA family.</text>
</comment>
<keyword evidence="7" id="KW-0228">DNA excision</keyword>
<name>A0A2X1HHB1_CAPOC</name>
<keyword evidence="3" id="KW-0479">Metal-binding</keyword>
<dbReference type="EMBL" id="UARG01000004">
    <property type="protein sequence ID" value="SPV25430.1"/>
    <property type="molecule type" value="Genomic_DNA"/>
</dbReference>
<evidence type="ECO:0000256" key="12">
    <source>
        <dbReference type="ARBA" id="ARBA00023125"/>
    </source>
</evidence>
<evidence type="ECO:0000256" key="8">
    <source>
        <dbReference type="ARBA" id="ARBA00022771"/>
    </source>
</evidence>
<evidence type="ECO:0000256" key="15">
    <source>
        <dbReference type="ARBA" id="ARBA00039316"/>
    </source>
</evidence>
<evidence type="ECO:0000256" key="4">
    <source>
        <dbReference type="ARBA" id="ARBA00022737"/>
    </source>
</evidence>
<dbReference type="Gene3D" id="1.20.1580.10">
    <property type="entry name" value="ABC transporter ATPase like domain"/>
    <property type="match status" value="1"/>
</dbReference>
<sequence length="185" mass="21071">MSYKSIEGLEYIDKVIDIDQSPIGRTPRSNPATYTGVFSEIRNLFTQVPEAQIRGYKPGRFSFNVKGGRCETCEGSGLKVIEMNFLPDVYVPCETCKGKRFNRETLEVRYKGKSIADVLDMTISEAVKFFEPIPKIYRKLKTIEEVGLGYITLGQQSTTLSGGEAQRVNWLLSYRKLIQEILFIY</sequence>
<keyword evidence="8" id="KW-0863">Zinc-finger</keyword>
<keyword evidence="13" id="KW-0234">DNA repair</keyword>
<evidence type="ECO:0000256" key="5">
    <source>
        <dbReference type="ARBA" id="ARBA00022741"/>
    </source>
</evidence>
<dbReference type="PANTHER" id="PTHR43152">
    <property type="entry name" value="UVRABC SYSTEM PROTEIN A"/>
    <property type="match status" value="1"/>
</dbReference>
<evidence type="ECO:0000256" key="1">
    <source>
        <dbReference type="ARBA" id="ARBA00004496"/>
    </source>
</evidence>
<keyword evidence="11" id="KW-0267">Excision nuclease</keyword>
<dbReference type="GO" id="GO:0005737">
    <property type="term" value="C:cytoplasm"/>
    <property type="evidence" value="ECO:0007669"/>
    <property type="project" value="UniProtKB-SubCell"/>
</dbReference>
<evidence type="ECO:0000256" key="3">
    <source>
        <dbReference type="ARBA" id="ARBA00022723"/>
    </source>
</evidence>
<keyword evidence="10" id="KW-0067">ATP-binding</keyword>
<protein>
    <recommendedName>
        <fullName evidence="15">UvrABC system protein A</fullName>
    </recommendedName>
    <alternativeName>
        <fullName evidence="16">Excinuclease ABC subunit A</fullName>
    </alternativeName>
</protein>
<organism evidence="17 18">
    <name type="scientific">Capnocytophaga ochracea</name>
    <dbReference type="NCBI Taxonomy" id="1018"/>
    <lineage>
        <taxon>Bacteria</taxon>
        <taxon>Pseudomonadati</taxon>
        <taxon>Bacteroidota</taxon>
        <taxon>Flavobacteriia</taxon>
        <taxon>Flavobacteriales</taxon>
        <taxon>Flavobacteriaceae</taxon>
        <taxon>Capnocytophaga</taxon>
    </lineage>
</organism>
<dbReference type="Gene3D" id="3.40.50.300">
    <property type="entry name" value="P-loop containing nucleotide triphosphate hydrolases"/>
    <property type="match status" value="1"/>
</dbReference>
<keyword evidence="4" id="KW-0677">Repeat</keyword>
<evidence type="ECO:0000313" key="17">
    <source>
        <dbReference type="EMBL" id="SPV25430.1"/>
    </source>
</evidence>
<keyword evidence="5" id="KW-0547">Nucleotide-binding</keyword>